<name>A0A3M8CTE2_9BACL</name>
<dbReference type="GO" id="GO:0009088">
    <property type="term" value="P:threonine biosynthetic process"/>
    <property type="evidence" value="ECO:0007669"/>
    <property type="project" value="UniProtKB-UniPathway"/>
</dbReference>
<evidence type="ECO:0000256" key="11">
    <source>
        <dbReference type="ARBA" id="ARBA00022915"/>
    </source>
</evidence>
<evidence type="ECO:0000256" key="12">
    <source>
        <dbReference type="ARBA" id="ARBA00023154"/>
    </source>
</evidence>
<keyword evidence="11" id="KW-0220">Diaminopimelate biosynthesis</keyword>
<dbReference type="InterPro" id="IPR036393">
    <property type="entry name" value="AceGlu_kinase-like_sf"/>
</dbReference>
<dbReference type="EC" id="2.7.2.4" evidence="15"/>
<evidence type="ECO:0000259" key="17">
    <source>
        <dbReference type="Pfam" id="PF00696"/>
    </source>
</evidence>
<comment type="catalytic activity">
    <reaction evidence="13 15">
        <text>L-aspartate + ATP = 4-phospho-L-aspartate + ADP</text>
        <dbReference type="Rhea" id="RHEA:23776"/>
        <dbReference type="ChEBI" id="CHEBI:29991"/>
        <dbReference type="ChEBI" id="CHEBI:30616"/>
        <dbReference type="ChEBI" id="CHEBI:57535"/>
        <dbReference type="ChEBI" id="CHEBI:456216"/>
        <dbReference type="EC" id="2.7.2.4"/>
    </reaction>
</comment>
<dbReference type="GO" id="GO:0005524">
    <property type="term" value="F:ATP binding"/>
    <property type="evidence" value="ECO:0007669"/>
    <property type="project" value="UniProtKB-KW"/>
</dbReference>
<evidence type="ECO:0000256" key="5">
    <source>
        <dbReference type="ARBA" id="ARBA00010122"/>
    </source>
</evidence>
<dbReference type="InterPro" id="IPR001048">
    <property type="entry name" value="Asp/Glu/Uridylate_kinase"/>
</dbReference>
<accession>A0A3M8CTE2</accession>
<proteinExistence type="inferred from homology"/>
<dbReference type="GO" id="GO:0009089">
    <property type="term" value="P:lysine biosynthetic process via diaminopimelate"/>
    <property type="evidence" value="ECO:0007669"/>
    <property type="project" value="UniProtKB-UniPathway"/>
</dbReference>
<dbReference type="PIRSF" id="PIRSF000726">
    <property type="entry name" value="Asp_kin"/>
    <property type="match status" value="1"/>
</dbReference>
<keyword evidence="9 15" id="KW-0418">Kinase</keyword>
<feature type="binding site" evidence="14">
    <location>
        <begin position="7"/>
        <end position="10"/>
    </location>
    <ligand>
        <name>ATP</name>
        <dbReference type="ChEBI" id="CHEBI:30616"/>
    </ligand>
</feature>
<gene>
    <name evidence="18" type="ORF">EDM59_27905</name>
</gene>
<comment type="function">
    <text evidence="1">Catalyzes the phosphorylation of the beta-carboxyl group of aspartic acid with ATP to yield 4-phospho-L-aspartate, which is involved in the branched biosynthetic pathway leading to the biosynthesis of amino acids threonine, isoleucine and methionine.</text>
</comment>
<dbReference type="GO" id="GO:0005829">
    <property type="term" value="C:cytosol"/>
    <property type="evidence" value="ECO:0007669"/>
    <property type="project" value="TreeGrafter"/>
</dbReference>
<dbReference type="InterPro" id="IPR018042">
    <property type="entry name" value="Aspartate_kinase_CS"/>
</dbReference>
<evidence type="ECO:0000256" key="6">
    <source>
        <dbReference type="ARBA" id="ARBA00022605"/>
    </source>
</evidence>
<dbReference type="UniPathway" id="UPA00050">
    <property type="reaction ID" value="UER00461"/>
</dbReference>
<evidence type="ECO:0000256" key="1">
    <source>
        <dbReference type="ARBA" id="ARBA00003121"/>
    </source>
</evidence>
<keyword evidence="8 14" id="KW-0547">Nucleotide-binding</keyword>
<evidence type="ECO:0000256" key="2">
    <source>
        <dbReference type="ARBA" id="ARBA00004766"/>
    </source>
</evidence>
<feature type="binding site" evidence="14">
    <location>
        <begin position="173"/>
        <end position="174"/>
    </location>
    <ligand>
        <name>ATP</name>
        <dbReference type="ChEBI" id="CHEBI:30616"/>
    </ligand>
</feature>
<keyword evidence="6 16" id="KW-0028">Amino-acid biosynthesis</keyword>
<evidence type="ECO:0000256" key="7">
    <source>
        <dbReference type="ARBA" id="ARBA00022679"/>
    </source>
</evidence>
<evidence type="ECO:0000256" key="13">
    <source>
        <dbReference type="ARBA" id="ARBA00047872"/>
    </source>
</evidence>
<keyword evidence="7 15" id="KW-0808">Transferase</keyword>
<dbReference type="PANTHER" id="PTHR21499">
    <property type="entry name" value="ASPARTATE KINASE"/>
    <property type="match status" value="1"/>
</dbReference>
<dbReference type="NCBIfam" id="NF005155">
    <property type="entry name" value="PRK06635.1-4"/>
    <property type="match status" value="1"/>
</dbReference>
<comment type="pathway">
    <text evidence="3 16">Amino-acid biosynthesis; L-methionine biosynthesis via de novo pathway; L-homoserine from L-aspartate: step 1/3.</text>
</comment>
<dbReference type="Pfam" id="PF00696">
    <property type="entry name" value="AA_kinase"/>
    <property type="match status" value="1"/>
</dbReference>
<dbReference type="GO" id="GO:0019877">
    <property type="term" value="P:diaminopimelate biosynthetic process"/>
    <property type="evidence" value="ECO:0007669"/>
    <property type="project" value="UniProtKB-KW"/>
</dbReference>
<dbReference type="RefSeq" id="WP_122926636.1">
    <property type="nucleotide sequence ID" value="NZ_RHHU01000021.1"/>
</dbReference>
<evidence type="ECO:0000256" key="8">
    <source>
        <dbReference type="ARBA" id="ARBA00022741"/>
    </source>
</evidence>
<dbReference type="GO" id="GO:0009090">
    <property type="term" value="P:homoserine biosynthetic process"/>
    <property type="evidence" value="ECO:0007669"/>
    <property type="project" value="TreeGrafter"/>
</dbReference>
<keyword evidence="10 14" id="KW-0067">ATP-binding</keyword>
<dbReference type="FunFam" id="3.40.1160.10:FF:000002">
    <property type="entry name" value="Aspartokinase"/>
    <property type="match status" value="1"/>
</dbReference>
<organism evidence="18 19">
    <name type="scientific">Brevibacillus nitrificans</name>
    <dbReference type="NCBI Taxonomy" id="651560"/>
    <lineage>
        <taxon>Bacteria</taxon>
        <taxon>Bacillati</taxon>
        <taxon>Bacillota</taxon>
        <taxon>Bacilli</taxon>
        <taxon>Bacillales</taxon>
        <taxon>Paenibacillaceae</taxon>
        <taxon>Brevibacillus</taxon>
    </lineage>
</organism>
<dbReference type="NCBIfam" id="TIGR00657">
    <property type="entry name" value="asp_kinases"/>
    <property type="match status" value="1"/>
</dbReference>
<feature type="domain" description="Aspartate/glutamate/uridylate kinase" evidence="17">
    <location>
        <begin position="3"/>
        <end position="230"/>
    </location>
</feature>
<dbReference type="UniPathway" id="UPA00051">
    <property type="reaction ID" value="UER00462"/>
</dbReference>
<evidence type="ECO:0000256" key="15">
    <source>
        <dbReference type="RuleBase" id="RU003448"/>
    </source>
</evidence>
<dbReference type="AlphaFoldDB" id="A0A3M8CTE2"/>
<dbReference type="PROSITE" id="PS00324">
    <property type="entry name" value="ASPARTOKINASE"/>
    <property type="match status" value="1"/>
</dbReference>
<dbReference type="PANTHER" id="PTHR21499:SF3">
    <property type="entry name" value="ASPARTOKINASE"/>
    <property type="match status" value="1"/>
</dbReference>
<dbReference type="EMBL" id="RHHU01000021">
    <property type="protein sequence ID" value="RNB79076.1"/>
    <property type="molecule type" value="Genomic_DNA"/>
</dbReference>
<evidence type="ECO:0000256" key="10">
    <source>
        <dbReference type="ARBA" id="ARBA00022840"/>
    </source>
</evidence>
<evidence type="ECO:0000256" key="3">
    <source>
        <dbReference type="ARBA" id="ARBA00004986"/>
    </source>
</evidence>
<feature type="binding site" evidence="14">
    <location>
        <position position="184"/>
    </location>
    <ligand>
        <name>ATP</name>
        <dbReference type="ChEBI" id="CHEBI:30616"/>
    </ligand>
</feature>
<dbReference type="Gene3D" id="3.40.1160.10">
    <property type="entry name" value="Acetylglutamate kinase-like"/>
    <property type="match status" value="1"/>
</dbReference>
<dbReference type="Gene3D" id="3.30.2130.10">
    <property type="entry name" value="VC0802-like"/>
    <property type="match status" value="1"/>
</dbReference>
<dbReference type="SUPFAM" id="SSF53633">
    <property type="entry name" value="Carbamate kinase-like"/>
    <property type="match status" value="1"/>
</dbReference>
<comment type="pathway">
    <text evidence="4 16">Amino-acid biosynthesis; L-threonine biosynthesis; L-threonine from L-aspartate: step 1/5.</text>
</comment>
<keyword evidence="19" id="KW-1185">Reference proteome</keyword>
<evidence type="ECO:0000256" key="16">
    <source>
        <dbReference type="RuleBase" id="RU004249"/>
    </source>
</evidence>
<dbReference type="InterPro" id="IPR005260">
    <property type="entry name" value="Asp_kin_monofn"/>
</dbReference>
<feature type="binding site" evidence="14">
    <location>
        <position position="47"/>
    </location>
    <ligand>
        <name>substrate</name>
    </ligand>
</feature>
<evidence type="ECO:0000313" key="19">
    <source>
        <dbReference type="Proteomes" id="UP000269573"/>
    </source>
</evidence>
<comment type="pathway">
    <text evidence="2 16">Amino-acid biosynthesis; L-lysine biosynthesis via DAP pathway; (S)-tetrahydrodipicolinate from L-aspartate: step 1/4.</text>
</comment>
<dbReference type="CDD" id="cd04246">
    <property type="entry name" value="AAK_AK-DapG-like"/>
    <property type="match status" value="1"/>
</dbReference>
<comment type="caution">
    <text evidence="18">The sequence shown here is derived from an EMBL/GenBank/DDBJ whole genome shotgun (WGS) entry which is preliminary data.</text>
</comment>
<evidence type="ECO:0000256" key="14">
    <source>
        <dbReference type="PIRSR" id="PIRSR000726-1"/>
    </source>
</evidence>
<evidence type="ECO:0000313" key="18">
    <source>
        <dbReference type="EMBL" id="RNB79076.1"/>
    </source>
</evidence>
<protein>
    <recommendedName>
        <fullName evidence="15">Aspartokinase</fullName>
        <ecNumber evidence="15">2.7.2.4</ecNumber>
    </recommendedName>
</protein>
<evidence type="ECO:0000256" key="9">
    <source>
        <dbReference type="ARBA" id="ARBA00022777"/>
    </source>
</evidence>
<sequence length="404" mass="44131">MALIVQKYGGTSVGSVERIRAVAQQILLARQQGHELVIVLSAMGDSTDGLMKLALEIDPHPDSRELDMLVSTGEQISISLLTMALRQKGCKAVSLTGWQAGIVTDEEHQDAQVREIHTASIHQWLARGYVVVVAGYQGVTDSGQITTLGRGGSDTSAVALAARLHADLCEIHTDVDGVYTADPRLVPEAKKHTQIPYEQMLELAEMGACVLHPRSVREARKFQVPLVVRSSFQRGEGTRVGGELQCGISSAFWGIAHQEKMAVLSIKGERREEACSHLAKHFDTVGVEAEAVVSVSDCMQYSLSAHELENATAILQNDGKRLGIEGWECEQDMTKVTIVPADPFTEKDMTGKLAELPFPVRWLKPVKRRISCVMPSAMSKAVMQTIHRSLAMNLNAGRSKDFLL</sequence>
<keyword evidence="12" id="KW-0457">Lysine biosynthesis</keyword>
<feature type="binding site" evidence="14">
    <location>
        <position position="74"/>
    </location>
    <ligand>
        <name>substrate</name>
    </ligand>
</feature>
<reference evidence="18 19" key="1">
    <citation type="submission" date="2018-10" db="EMBL/GenBank/DDBJ databases">
        <title>Phylogenomics of Brevibacillus.</title>
        <authorList>
            <person name="Dunlap C."/>
        </authorList>
    </citation>
    <scope>NUCLEOTIDE SEQUENCE [LARGE SCALE GENOMIC DNA]</scope>
    <source>
        <strain evidence="18 19">JCM 15774</strain>
    </source>
</reference>
<dbReference type="InterPro" id="IPR001341">
    <property type="entry name" value="Asp_kinase"/>
</dbReference>
<feature type="binding site" evidence="14">
    <location>
        <position position="179"/>
    </location>
    <ligand>
        <name>ATP</name>
        <dbReference type="ChEBI" id="CHEBI:30616"/>
    </ligand>
</feature>
<dbReference type="Proteomes" id="UP000269573">
    <property type="component" value="Unassembled WGS sequence"/>
</dbReference>
<evidence type="ECO:0000256" key="4">
    <source>
        <dbReference type="ARBA" id="ARBA00005139"/>
    </source>
</evidence>
<dbReference type="UniPathway" id="UPA00034">
    <property type="reaction ID" value="UER00015"/>
</dbReference>
<dbReference type="GO" id="GO:0004072">
    <property type="term" value="F:aspartate kinase activity"/>
    <property type="evidence" value="ECO:0007669"/>
    <property type="project" value="UniProtKB-EC"/>
</dbReference>
<comment type="similarity">
    <text evidence="5 15">Belongs to the aspartokinase family.</text>
</comment>